<dbReference type="EMBL" id="MTBC01000001">
    <property type="protein sequence ID" value="OQD43986.1"/>
    <property type="molecule type" value="Genomic_DNA"/>
</dbReference>
<sequence>MKASVRTLVLFMAIMPLLVCAQQPQKVNVLFYEKLAERDALNELNLNLVDAEDEADFWKDQERFEAELQKKEPNAFAIYLAKKKIVYLAHKKTCSEKCKHSALFAKHASKYFLDDKEIIAAQ</sequence>
<dbReference type="Proteomes" id="UP000191680">
    <property type="component" value="Unassembled WGS sequence"/>
</dbReference>
<protein>
    <submittedName>
        <fullName evidence="3">Uncharacterized protein</fullName>
    </submittedName>
</protein>
<feature type="coiled-coil region" evidence="1">
    <location>
        <begin position="34"/>
        <end position="61"/>
    </location>
</feature>
<accession>A0A1V6LVF5</accession>
<dbReference type="OrthoDB" id="1203055at2"/>
<evidence type="ECO:0000313" key="3">
    <source>
        <dbReference type="EMBL" id="OQD43986.1"/>
    </source>
</evidence>
<name>A0A1V6LVF5_9FLAO</name>
<evidence type="ECO:0000256" key="2">
    <source>
        <dbReference type="SAM" id="SignalP"/>
    </source>
</evidence>
<organism evidence="3 4">
    <name type="scientific">Croceivirga radicis</name>
    <dbReference type="NCBI Taxonomy" id="1929488"/>
    <lineage>
        <taxon>Bacteria</taxon>
        <taxon>Pseudomonadati</taxon>
        <taxon>Bacteroidota</taxon>
        <taxon>Flavobacteriia</taxon>
        <taxon>Flavobacteriales</taxon>
        <taxon>Flavobacteriaceae</taxon>
        <taxon>Croceivirga</taxon>
    </lineage>
</organism>
<dbReference type="RefSeq" id="WP_010519011.1">
    <property type="nucleotide sequence ID" value="NZ_AFOE01000033.1"/>
</dbReference>
<comment type="caution">
    <text evidence="3">The sequence shown here is derived from an EMBL/GenBank/DDBJ whole genome shotgun (WGS) entry which is preliminary data.</text>
</comment>
<gene>
    <name evidence="3" type="ORF">BUL40_00065</name>
</gene>
<feature type="signal peptide" evidence="2">
    <location>
        <begin position="1"/>
        <end position="21"/>
    </location>
</feature>
<feature type="chain" id="PRO_5010699530" evidence="2">
    <location>
        <begin position="22"/>
        <end position="122"/>
    </location>
</feature>
<keyword evidence="1" id="KW-0175">Coiled coil</keyword>
<keyword evidence="2" id="KW-0732">Signal</keyword>
<keyword evidence="4" id="KW-1185">Reference proteome</keyword>
<evidence type="ECO:0000256" key="1">
    <source>
        <dbReference type="SAM" id="Coils"/>
    </source>
</evidence>
<dbReference type="AlphaFoldDB" id="A0A1V6LVF5"/>
<reference evidence="3 4" key="1">
    <citation type="submission" date="2016-12" db="EMBL/GenBank/DDBJ databases">
        <authorList>
            <person name="Song W.-J."/>
            <person name="Kurnit D.M."/>
        </authorList>
    </citation>
    <scope>NUCLEOTIDE SEQUENCE [LARGE SCALE GENOMIC DNA]</scope>
    <source>
        <strain evidence="3 4">HSG9</strain>
    </source>
</reference>
<evidence type="ECO:0000313" key="4">
    <source>
        <dbReference type="Proteomes" id="UP000191680"/>
    </source>
</evidence>
<proteinExistence type="predicted"/>